<dbReference type="AlphaFoldDB" id="A0A7W6KD76"/>
<dbReference type="PANTHER" id="PTHR30386">
    <property type="entry name" value="MEMBRANE FUSION SUBUNIT OF EMRAB-TOLC MULTIDRUG EFFLUX PUMP"/>
    <property type="match status" value="1"/>
</dbReference>
<organism evidence="6 7">
    <name type="scientific">Pedobacter zeae</name>
    <dbReference type="NCBI Taxonomy" id="1737356"/>
    <lineage>
        <taxon>Bacteria</taxon>
        <taxon>Pseudomonadati</taxon>
        <taxon>Bacteroidota</taxon>
        <taxon>Sphingobacteriia</taxon>
        <taxon>Sphingobacteriales</taxon>
        <taxon>Sphingobacteriaceae</taxon>
        <taxon>Pedobacter</taxon>
    </lineage>
</organism>
<evidence type="ECO:0000256" key="1">
    <source>
        <dbReference type="ARBA" id="ARBA00004167"/>
    </source>
</evidence>
<protein>
    <recommendedName>
        <fullName evidence="8">HlyD family secretion protein</fullName>
    </recommendedName>
</protein>
<evidence type="ECO:0008006" key="8">
    <source>
        <dbReference type="Google" id="ProtNLM"/>
    </source>
</evidence>
<reference evidence="6 7" key="1">
    <citation type="submission" date="2020-08" db="EMBL/GenBank/DDBJ databases">
        <title>Genomic Encyclopedia of Type Strains, Phase IV (KMG-IV): sequencing the most valuable type-strain genomes for metagenomic binning, comparative biology and taxonomic classification.</title>
        <authorList>
            <person name="Goeker M."/>
        </authorList>
    </citation>
    <scope>NUCLEOTIDE SEQUENCE [LARGE SCALE GENOMIC DNA]</scope>
    <source>
        <strain evidence="6 7">DSM 100774</strain>
    </source>
</reference>
<evidence type="ECO:0000313" key="7">
    <source>
        <dbReference type="Proteomes" id="UP000532273"/>
    </source>
</evidence>
<evidence type="ECO:0000256" key="4">
    <source>
        <dbReference type="ARBA" id="ARBA00023136"/>
    </source>
</evidence>
<sequence>METKKDKLDEITFRSEAVQDVLAEPPHWMFRWGSVVILAILLMILLMSYFIKYPEFVPASIIVTSQNPPEKLEIRTDSRIEKILITDHQKVKKDQLLMVLQSTANYKDILQLKQIIDSISTHQLVSFPVDKVSGFKLGELQGDYNNFAKAFQDEKLFNKLKPYAPENVATVQNISVNKSRMVTLKRQKAFELAKYELVRKNYQRVQQLLSQKAISTSEFENEKIKFLQAQQNLENIDISLAQTEEMIYNLNKTKSGTTINAEKDKINFASQTLQLFEQLRRSLRAWEQNYLVISSTDGMASFQQFWGENQFVKRGDPVLSILPDHTQALIGRMFVAAGNSGKIAKGEKVLIKLDNYRYQEYGIIEGKVQNISFTPDDKGNYYVEVSLPKGLKTSYHKVLPFDKELKGNAEIVTQDLRLIERFFYQLRKLTRYQSE</sequence>
<dbReference type="InterPro" id="IPR050739">
    <property type="entry name" value="MFP"/>
</dbReference>
<evidence type="ECO:0000256" key="2">
    <source>
        <dbReference type="ARBA" id="ARBA00022692"/>
    </source>
</evidence>
<keyword evidence="4 5" id="KW-0472">Membrane</keyword>
<dbReference type="EMBL" id="JACIEF010000003">
    <property type="protein sequence ID" value="MBB4109631.1"/>
    <property type="molecule type" value="Genomic_DNA"/>
</dbReference>
<keyword evidence="3 5" id="KW-1133">Transmembrane helix</keyword>
<dbReference type="PANTHER" id="PTHR30386:SF26">
    <property type="entry name" value="TRANSPORT PROTEIN COMB"/>
    <property type="match status" value="1"/>
</dbReference>
<name>A0A7W6KD76_9SPHI</name>
<dbReference type="RefSeq" id="WP_183766786.1">
    <property type="nucleotide sequence ID" value="NZ_BMHZ01000003.1"/>
</dbReference>
<keyword evidence="2 5" id="KW-0812">Transmembrane</keyword>
<accession>A0A7W6KD76</accession>
<evidence type="ECO:0000256" key="5">
    <source>
        <dbReference type="SAM" id="Phobius"/>
    </source>
</evidence>
<dbReference type="PRINTS" id="PR01490">
    <property type="entry name" value="RTXTOXIND"/>
</dbReference>
<comment type="subcellular location">
    <subcellularLocation>
        <location evidence="1">Membrane</location>
        <topology evidence="1">Single-pass membrane protein</topology>
    </subcellularLocation>
</comment>
<evidence type="ECO:0000313" key="6">
    <source>
        <dbReference type="EMBL" id="MBB4109631.1"/>
    </source>
</evidence>
<comment type="caution">
    <text evidence="6">The sequence shown here is derived from an EMBL/GenBank/DDBJ whole genome shotgun (WGS) entry which is preliminary data.</text>
</comment>
<evidence type="ECO:0000256" key="3">
    <source>
        <dbReference type="ARBA" id="ARBA00022989"/>
    </source>
</evidence>
<proteinExistence type="predicted"/>
<dbReference type="GO" id="GO:0016020">
    <property type="term" value="C:membrane"/>
    <property type="evidence" value="ECO:0007669"/>
    <property type="project" value="UniProtKB-SubCell"/>
</dbReference>
<gene>
    <name evidence="6" type="ORF">GGQ60_003640</name>
</gene>
<dbReference type="Proteomes" id="UP000532273">
    <property type="component" value="Unassembled WGS sequence"/>
</dbReference>
<feature type="transmembrane region" description="Helical" evidence="5">
    <location>
        <begin position="29"/>
        <end position="51"/>
    </location>
</feature>